<protein>
    <recommendedName>
        <fullName evidence="2">C2 domain-containing protein</fullName>
    </recommendedName>
</protein>
<dbReference type="Proteomes" id="UP000693981">
    <property type="component" value="Unassembled WGS sequence"/>
</dbReference>
<organism evidence="3 4">
    <name type="scientific">Phytophthora boehmeriae</name>
    <dbReference type="NCBI Taxonomy" id="109152"/>
    <lineage>
        <taxon>Eukaryota</taxon>
        <taxon>Sar</taxon>
        <taxon>Stramenopiles</taxon>
        <taxon>Oomycota</taxon>
        <taxon>Peronosporomycetes</taxon>
        <taxon>Peronosporales</taxon>
        <taxon>Peronosporaceae</taxon>
        <taxon>Phytophthora</taxon>
    </lineage>
</organism>
<feature type="domain" description="C2" evidence="2">
    <location>
        <begin position="272"/>
        <end position="397"/>
    </location>
</feature>
<dbReference type="Pfam" id="PF00168">
    <property type="entry name" value="C2"/>
    <property type="match status" value="1"/>
</dbReference>
<accession>A0A8T1WT36</accession>
<gene>
    <name evidence="3" type="ORF">PHYBOEH_003161</name>
</gene>
<dbReference type="CDD" id="cd00030">
    <property type="entry name" value="C2"/>
    <property type="match status" value="1"/>
</dbReference>
<dbReference type="AlphaFoldDB" id="A0A8T1WT36"/>
<feature type="region of interest" description="Disordered" evidence="1">
    <location>
        <begin position="75"/>
        <end position="98"/>
    </location>
</feature>
<keyword evidence="4" id="KW-1185">Reference proteome</keyword>
<evidence type="ECO:0000313" key="3">
    <source>
        <dbReference type="EMBL" id="KAG7395794.1"/>
    </source>
</evidence>
<dbReference type="EMBL" id="JAGDFL010000187">
    <property type="protein sequence ID" value="KAG7395794.1"/>
    <property type="molecule type" value="Genomic_DNA"/>
</dbReference>
<evidence type="ECO:0000256" key="1">
    <source>
        <dbReference type="SAM" id="MobiDB-lite"/>
    </source>
</evidence>
<dbReference type="PROSITE" id="PS50004">
    <property type="entry name" value="C2"/>
    <property type="match status" value="1"/>
</dbReference>
<proteinExistence type="predicted"/>
<dbReference type="OrthoDB" id="124134at2759"/>
<dbReference type="InterPro" id="IPR000008">
    <property type="entry name" value="C2_dom"/>
</dbReference>
<dbReference type="PROSITE" id="PS50096">
    <property type="entry name" value="IQ"/>
    <property type="match status" value="1"/>
</dbReference>
<evidence type="ECO:0000259" key="2">
    <source>
        <dbReference type="PROSITE" id="PS50004"/>
    </source>
</evidence>
<dbReference type="SMART" id="SM00239">
    <property type="entry name" value="C2"/>
    <property type="match status" value="1"/>
</dbReference>
<sequence length="443" mass="50869">MTDTAVNEALVVRIQTLFRARRARREAVELANSAYLKCWDSVTGFAYYCNLRTGLASWKKPLLLAGRDRVEIPVNDTNPLQDEVETNSEPVVDDSQTRLSLKERQQRRDESLVFQQKCATEKQELMIQHRRKVARAMRRFEKRMMDEKRRARVERQEKLKNDNQQLLQELYEGKKKENVETIREAAMRGHVDRIENLLDMGFSADAESAMGLTPLLASCQSGHLDVVKKLLARVPIALRSPPDQLPQELESEWSLLQQNLKRLCEQLQAAESNEHFDTACCVSKDASGASLATLDICVEQAENLPFRDPRIGDMVDPFVRVFLRSSIKKNGADLIESDARIGDRNPVWSFQCQITAVPSIQHELSVQVMDAKRQDVAGETSIPLRSLLDQKDHDDWHIMPPTLRQQLLEKHPREQSARIRICVRFTHTKVVEHLMIYMCTTCV</sequence>
<comment type="caution">
    <text evidence="3">The sequence shown here is derived from an EMBL/GenBank/DDBJ whole genome shotgun (WGS) entry which is preliminary data.</text>
</comment>
<dbReference type="InterPro" id="IPR002110">
    <property type="entry name" value="Ankyrin_rpt"/>
</dbReference>
<dbReference type="Pfam" id="PF12796">
    <property type="entry name" value="Ank_2"/>
    <property type="match status" value="1"/>
</dbReference>
<name>A0A8T1WT36_9STRA</name>
<evidence type="ECO:0000313" key="4">
    <source>
        <dbReference type="Proteomes" id="UP000693981"/>
    </source>
</evidence>
<reference evidence="3" key="1">
    <citation type="submission" date="2021-02" db="EMBL/GenBank/DDBJ databases">
        <authorList>
            <person name="Palmer J.M."/>
        </authorList>
    </citation>
    <scope>NUCLEOTIDE SEQUENCE</scope>
    <source>
        <strain evidence="3">SCRP23</strain>
    </source>
</reference>